<feature type="domain" description="DUF7796" evidence="2">
    <location>
        <begin position="95"/>
        <end position="467"/>
    </location>
</feature>
<gene>
    <name evidence="3" type="ORF">SORBI_3004G015900</name>
</gene>
<name>C5XSE7_SORBI</name>
<reference evidence="4" key="2">
    <citation type="journal article" date="2018" name="Plant J.">
        <title>The Sorghum bicolor reference genome: improved assembly, gene annotations, a transcriptome atlas, and signatures of genome organization.</title>
        <authorList>
            <person name="McCormick R.F."/>
            <person name="Truong S.K."/>
            <person name="Sreedasyam A."/>
            <person name="Jenkins J."/>
            <person name="Shu S."/>
            <person name="Sims D."/>
            <person name="Kennedy M."/>
            <person name="Amirebrahimi M."/>
            <person name="Weers B.D."/>
            <person name="McKinley B."/>
            <person name="Mattison A."/>
            <person name="Morishige D.T."/>
            <person name="Grimwood J."/>
            <person name="Schmutz J."/>
            <person name="Mullet J.E."/>
        </authorList>
    </citation>
    <scope>NUCLEOTIDE SEQUENCE [LARGE SCALE GENOMIC DNA]</scope>
    <source>
        <strain evidence="4">cv. BTx623</strain>
    </source>
</reference>
<dbReference type="OrthoDB" id="2016723at2759"/>
<protein>
    <recommendedName>
        <fullName evidence="2">DUF7796 domain-containing protein</fullName>
    </recommendedName>
</protein>
<dbReference type="STRING" id="4558.C5XSE7"/>
<dbReference type="Proteomes" id="UP000000768">
    <property type="component" value="Chromosome 4"/>
</dbReference>
<evidence type="ECO:0000313" key="4">
    <source>
        <dbReference type="Proteomes" id="UP000000768"/>
    </source>
</evidence>
<dbReference type="OMA" id="QSRMAVC"/>
<dbReference type="EMBL" id="CM000763">
    <property type="protein sequence ID" value="EES04382.2"/>
    <property type="molecule type" value="Genomic_DNA"/>
</dbReference>
<evidence type="ECO:0000259" key="2">
    <source>
        <dbReference type="Pfam" id="PF25072"/>
    </source>
</evidence>
<dbReference type="Gramene" id="EES04382">
    <property type="protein sequence ID" value="EES04382"/>
    <property type="gene ID" value="SORBI_3004G015900"/>
</dbReference>
<feature type="compositionally biased region" description="Low complexity" evidence="1">
    <location>
        <begin position="66"/>
        <end position="88"/>
    </location>
</feature>
<dbReference type="AlphaFoldDB" id="C5XSE7"/>
<keyword evidence="4" id="KW-1185">Reference proteome</keyword>
<dbReference type="PANTHER" id="PTHR35112:SF1">
    <property type="entry name" value="RING_FYVE_PHD ZINC FINGER SUPERFAMILY PROTEIN"/>
    <property type="match status" value="1"/>
</dbReference>
<dbReference type="HOGENOM" id="CLU_2502354_0_0_1"/>
<evidence type="ECO:0000313" key="3">
    <source>
        <dbReference type="EMBL" id="EES04382.2"/>
    </source>
</evidence>
<dbReference type="InterPro" id="IPR056698">
    <property type="entry name" value="DUF7796"/>
</dbReference>
<dbReference type="PANTHER" id="PTHR35112">
    <property type="entry name" value="OS08G0360500 PROTEIN"/>
    <property type="match status" value="1"/>
</dbReference>
<organism evidence="3 4">
    <name type="scientific">Sorghum bicolor</name>
    <name type="common">Sorghum</name>
    <name type="synonym">Sorghum vulgare</name>
    <dbReference type="NCBI Taxonomy" id="4558"/>
    <lineage>
        <taxon>Eukaryota</taxon>
        <taxon>Viridiplantae</taxon>
        <taxon>Streptophyta</taxon>
        <taxon>Embryophyta</taxon>
        <taxon>Tracheophyta</taxon>
        <taxon>Spermatophyta</taxon>
        <taxon>Magnoliopsida</taxon>
        <taxon>Liliopsida</taxon>
        <taxon>Poales</taxon>
        <taxon>Poaceae</taxon>
        <taxon>PACMAD clade</taxon>
        <taxon>Panicoideae</taxon>
        <taxon>Andropogonodae</taxon>
        <taxon>Andropogoneae</taxon>
        <taxon>Sorghinae</taxon>
        <taxon>Sorghum</taxon>
    </lineage>
</organism>
<dbReference type="InParanoid" id="C5XSE7"/>
<evidence type="ECO:0000256" key="1">
    <source>
        <dbReference type="SAM" id="MobiDB-lite"/>
    </source>
</evidence>
<dbReference type="Pfam" id="PF25072">
    <property type="entry name" value="DUF7796"/>
    <property type="match status" value="1"/>
</dbReference>
<reference evidence="3 4" key="1">
    <citation type="journal article" date="2009" name="Nature">
        <title>The Sorghum bicolor genome and the diversification of grasses.</title>
        <authorList>
            <person name="Paterson A.H."/>
            <person name="Bowers J.E."/>
            <person name="Bruggmann R."/>
            <person name="Dubchak I."/>
            <person name="Grimwood J."/>
            <person name="Gundlach H."/>
            <person name="Haberer G."/>
            <person name="Hellsten U."/>
            <person name="Mitros T."/>
            <person name="Poliakov A."/>
            <person name="Schmutz J."/>
            <person name="Spannagl M."/>
            <person name="Tang H."/>
            <person name="Wang X."/>
            <person name="Wicker T."/>
            <person name="Bharti A.K."/>
            <person name="Chapman J."/>
            <person name="Feltus F.A."/>
            <person name="Gowik U."/>
            <person name="Grigoriev I.V."/>
            <person name="Lyons E."/>
            <person name="Maher C.A."/>
            <person name="Martis M."/>
            <person name="Narechania A."/>
            <person name="Otillar R.P."/>
            <person name="Penning B.W."/>
            <person name="Salamov A.A."/>
            <person name="Wang Y."/>
            <person name="Zhang L."/>
            <person name="Carpita N.C."/>
            <person name="Freeling M."/>
            <person name="Gingle A.R."/>
            <person name="Hash C.T."/>
            <person name="Keller B."/>
            <person name="Klein P."/>
            <person name="Kresovich S."/>
            <person name="McCann M.C."/>
            <person name="Ming R."/>
            <person name="Peterson D.G."/>
            <person name="Mehboob-ur-Rahman"/>
            <person name="Ware D."/>
            <person name="Westhoff P."/>
            <person name="Mayer K.F."/>
            <person name="Messing J."/>
            <person name="Rokhsar D.S."/>
        </authorList>
    </citation>
    <scope>NUCLEOTIDE SEQUENCE [LARGE SCALE GENOMIC DNA]</scope>
    <source>
        <strain evidence="4">cv. BTx623</strain>
    </source>
</reference>
<proteinExistence type="predicted"/>
<feature type="region of interest" description="Disordered" evidence="1">
    <location>
        <begin position="63"/>
        <end position="95"/>
    </location>
</feature>
<accession>C5XSE7</accession>
<sequence>MKPDDGGGGMVTTTTAMIPPDDLRSRRRLAAVLAPLLLFLAAALSFPSTLRLAAIPLPTLPRERPLMTTTTTPHQPGRRTTTTPTSTTAPPPPPRRVAVCLVGGARRFELTGPSIARHVLTSGAFFAVVPAKAAAVDVFLHAPLDADAYKLSLLARAVAGGSTSTSNNVSLAAVRVFRPEHLDETTPPARAHVLTAHNSPNGIQGLLQYFRLVEGCLDLIRDRESRGNFTYAAVLRTRLDGFWTAPLRLDADDNLLLHSATDYYVVPEGSRYGGLNDRLGYGGRHATASALSRLSMLPQLAAAGYAGLNSEAAFAAQLAVSGVSARERRLPFCVLSDRQYTFPPVTGYGVPVASVASAGPLSGAKCRPCRPACVGECAERNVARLQSGWSWTEYRNGTVELCDASEPWEDGWEAMFDAVAGDDAARIRRSVARMGAKECVDQMEKFKALAERWDAPSPAEICRIGFRARAAAAAAATANTSAGGEH</sequence>